<dbReference type="Proteomes" id="UP000299102">
    <property type="component" value="Unassembled WGS sequence"/>
</dbReference>
<sequence>MGEVTKCFFPRVEQAYWVLRQMEMTSKMAQTLTGHDGFAQYLHRIKLKDSPYCACDPAIIQDMQHVLLECPMFLRDCVTLETENGVVFEKQNFMEIMKDGISRVKFLRFCDKVVNQCTKLNKN</sequence>
<proteinExistence type="predicted"/>
<reference evidence="1 2" key="1">
    <citation type="journal article" date="2019" name="Commun. Biol.">
        <title>The bagworm genome reveals a unique fibroin gene that provides high tensile strength.</title>
        <authorList>
            <person name="Kono N."/>
            <person name="Nakamura H."/>
            <person name="Ohtoshi R."/>
            <person name="Tomita M."/>
            <person name="Numata K."/>
            <person name="Arakawa K."/>
        </authorList>
    </citation>
    <scope>NUCLEOTIDE SEQUENCE [LARGE SCALE GENOMIC DNA]</scope>
</reference>
<dbReference type="AlphaFoldDB" id="A0A4C1ZJE8"/>
<comment type="caution">
    <text evidence="1">The sequence shown here is derived from an EMBL/GenBank/DDBJ whole genome shotgun (WGS) entry which is preliminary data.</text>
</comment>
<evidence type="ECO:0000313" key="1">
    <source>
        <dbReference type="EMBL" id="GBP87868.1"/>
    </source>
</evidence>
<gene>
    <name evidence="1" type="ORF">EVAR_61622_1</name>
</gene>
<keyword evidence="2" id="KW-1185">Reference proteome</keyword>
<protein>
    <recommendedName>
        <fullName evidence="3">Retrovirus-related Pol polyprotein from type-1 retrotransposable element R1</fullName>
    </recommendedName>
</protein>
<accession>A0A4C1ZJE8</accession>
<organism evidence="1 2">
    <name type="scientific">Eumeta variegata</name>
    <name type="common">Bagworm moth</name>
    <name type="synonym">Eumeta japonica</name>
    <dbReference type="NCBI Taxonomy" id="151549"/>
    <lineage>
        <taxon>Eukaryota</taxon>
        <taxon>Metazoa</taxon>
        <taxon>Ecdysozoa</taxon>
        <taxon>Arthropoda</taxon>
        <taxon>Hexapoda</taxon>
        <taxon>Insecta</taxon>
        <taxon>Pterygota</taxon>
        <taxon>Neoptera</taxon>
        <taxon>Endopterygota</taxon>
        <taxon>Lepidoptera</taxon>
        <taxon>Glossata</taxon>
        <taxon>Ditrysia</taxon>
        <taxon>Tineoidea</taxon>
        <taxon>Psychidae</taxon>
        <taxon>Oiketicinae</taxon>
        <taxon>Eumeta</taxon>
    </lineage>
</organism>
<name>A0A4C1ZJE8_EUMVA</name>
<evidence type="ECO:0000313" key="2">
    <source>
        <dbReference type="Proteomes" id="UP000299102"/>
    </source>
</evidence>
<dbReference type="OrthoDB" id="411823at2759"/>
<evidence type="ECO:0008006" key="3">
    <source>
        <dbReference type="Google" id="ProtNLM"/>
    </source>
</evidence>
<dbReference type="EMBL" id="BGZK01001891">
    <property type="protein sequence ID" value="GBP87868.1"/>
    <property type="molecule type" value="Genomic_DNA"/>
</dbReference>